<dbReference type="AlphaFoldDB" id="A0A2M4B6W6"/>
<protein>
    <submittedName>
        <fullName evidence="2">Putative secreted protein</fullName>
    </submittedName>
</protein>
<feature type="signal peptide" evidence="1">
    <location>
        <begin position="1"/>
        <end position="17"/>
    </location>
</feature>
<sequence>MHFLFASSSVFAPTVAAAGVAIVSGAEELELEVRCEVYACLSSTQGRHHQLGITNPPTSISFSVLEMIRKRERERKRDHKVLANGVPRASLPTGMMSFISPSFWGWTTPPLRGAGWWW</sequence>
<name>A0A2M4B6W6_9DIPT</name>
<feature type="chain" id="PRO_5014992727" evidence="1">
    <location>
        <begin position="18"/>
        <end position="118"/>
    </location>
</feature>
<dbReference type="EMBL" id="GGFK01015237">
    <property type="protein sequence ID" value="MBW48558.1"/>
    <property type="molecule type" value="Transcribed_RNA"/>
</dbReference>
<proteinExistence type="predicted"/>
<keyword evidence="1" id="KW-0732">Signal</keyword>
<accession>A0A2M4B6W6</accession>
<organism evidence="2">
    <name type="scientific">Anopheles triannulatus</name>
    <dbReference type="NCBI Taxonomy" id="58253"/>
    <lineage>
        <taxon>Eukaryota</taxon>
        <taxon>Metazoa</taxon>
        <taxon>Ecdysozoa</taxon>
        <taxon>Arthropoda</taxon>
        <taxon>Hexapoda</taxon>
        <taxon>Insecta</taxon>
        <taxon>Pterygota</taxon>
        <taxon>Neoptera</taxon>
        <taxon>Endopterygota</taxon>
        <taxon>Diptera</taxon>
        <taxon>Nematocera</taxon>
        <taxon>Culicoidea</taxon>
        <taxon>Culicidae</taxon>
        <taxon>Anophelinae</taxon>
        <taxon>Anopheles</taxon>
    </lineage>
</organism>
<reference evidence="2" key="1">
    <citation type="submission" date="2018-01" db="EMBL/GenBank/DDBJ databases">
        <title>An insight into the sialome of Amazonian anophelines.</title>
        <authorList>
            <person name="Ribeiro J.M."/>
            <person name="Scarpassa V."/>
            <person name="Calvo E."/>
        </authorList>
    </citation>
    <scope>NUCLEOTIDE SEQUENCE</scope>
    <source>
        <tissue evidence="2">Salivary glands</tissue>
    </source>
</reference>
<evidence type="ECO:0000313" key="2">
    <source>
        <dbReference type="EMBL" id="MBW48558.1"/>
    </source>
</evidence>
<evidence type="ECO:0000256" key="1">
    <source>
        <dbReference type="SAM" id="SignalP"/>
    </source>
</evidence>